<protein>
    <submittedName>
        <fullName evidence="4">Regulatory LuxR family protein</fullName>
    </submittedName>
</protein>
<dbReference type="InterPro" id="IPR027417">
    <property type="entry name" value="P-loop_NTPase"/>
</dbReference>
<dbReference type="SMART" id="SM00421">
    <property type="entry name" value="HTH_LUXR"/>
    <property type="match status" value="1"/>
</dbReference>
<dbReference type="Pfam" id="PF13191">
    <property type="entry name" value="AAA_16"/>
    <property type="match status" value="1"/>
</dbReference>
<dbReference type="RefSeq" id="WP_170201440.1">
    <property type="nucleotide sequence ID" value="NZ_RJKE01000001.1"/>
</dbReference>
<comment type="caution">
    <text evidence="4">The sequence shown here is derived from an EMBL/GenBank/DDBJ whole genome shotgun (WGS) entry which is preliminary data.</text>
</comment>
<dbReference type="InterPro" id="IPR036388">
    <property type="entry name" value="WH-like_DNA-bd_sf"/>
</dbReference>
<evidence type="ECO:0000259" key="3">
    <source>
        <dbReference type="PROSITE" id="PS50043"/>
    </source>
</evidence>
<dbReference type="PRINTS" id="PR00038">
    <property type="entry name" value="HTHLUXR"/>
</dbReference>
<dbReference type="SUPFAM" id="SSF46894">
    <property type="entry name" value="C-terminal effector domain of the bipartite response regulators"/>
    <property type="match status" value="1"/>
</dbReference>
<dbReference type="SUPFAM" id="SSF52540">
    <property type="entry name" value="P-loop containing nucleoside triphosphate hydrolases"/>
    <property type="match status" value="1"/>
</dbReference>
<dbReference type="PANTHER" id="PTHR16305">
    <property type="entry name" value="TESTICULAR SOLUBLE ADENYLYL CYCLASE"/>
    <property type="match status" value="1"/>
</dbReference>
<dbReference type="InterPro" id="IPR000792">
    <property type="entry name" value="Tscrpt_reg_LuxR_C"/>
</dbReference>
<dbReference type="GO" id="GO:0005737">
    <property type="term" value="C:cytoplasm"/>
    <property type="evidence" value="ECO:0007669"/>
    <property type="project" value="TreeGrafter"/>
</dbReference>
<evidence type="ECO:0000256" key="1">
    <source>
        <dbReference type="ARBA" id="ARBA00022741"/>
    </source>
</evidence>
<proteinExistence type="predicted"/>
<dbReference type="EMBL" id="RJKE01000001">
    <property type="protein sequence ID" value="ROO85859.1"/>
    <property type="molecule type" value="Genomic_DNA"/>
</dbReference>
<dbReference type="CDD" id="cd06170">
    <property type="entry name" value="LuxR_C_like"/>
    <property type="match status" value="1"/>
</dbReference>
<dbReference type="PROSITE" id="PS50043">
    <property type="entry name" value="HTH_LUXR_2"/>
    <property type="match status" value="1"/>
</dbReference>
<dbReference type="GO" id="GO:0006355">
    <property type="term" value="P:regulation of DNA-templated transcription"/>
    <property type="evidence" value="ECO:0007669"/>
    <property type="project" value="InterPro"/>
</dbReference>
<evidence type="ECO:0000313" key="4">
    <source>
        <dbReference type="EMBL" id="ROO85859.1"/>
    </source>
</evidence>
<name>A0A3N1CX28_9ACTN</name>
<organism evidence="4 5">
    <name type="scientific">Actinocorallia herbida</name>
    <dbReference type="NCBI Taxonomy" id="58109"/>
    <lineage>
        <taxon>Bacteria</taxon>
        <taxon>Bacillati</taxon>
        <taxon>Actinomycetota</taxon>
        <taxon>Actinomycetes</taxon>
        <taxon>Streptosporangiales</taxon>
        <taxon>Thermomonosporaceae</taxon>
        <taxon>Actinocorallia</taxon>
    </lineage>
</organism>
<reference evidence="4 5" key="1">
    <citation type="submission" date="2018-11" db="EMBL/GenBank/DDBJ databases">
        <title>Sequencing the genomes of 1000 actinobacteria strains.</title>
        <authorList>
            <person name="Klenk H.-P."/>
        </authorList>
    </citation>
    <scope>NUCLEOTIDE SEQUENCE [LARGE SCALE GENOMIC DNA]</scope>
    <source>
        <strain evidence="4 5">DSM 44254</strain>
    </source>
</reference>
<feature type="domain" description="HTH luxR-type" evidence="3">
    <location>
        <begin position="849"/>
        <end position="914"/>
    </location>
</feature>
<dbReference type="Gene3D" id="1.10.10.10">
    <property type="entry name" value="Winged helix-like DNA-binding domain superfamily/Winged helix DNA-binding domain"/>
    <property type="match status" value="1"/>
</dbReference>
<keyword evidence="5" id="KW-1185">Reference proteome</keyword>
<dbReference type="AlphaFoldDB" id="A0A3N1CX28"/>
<dbReference type="Proteomes" id="UP000272400">
    <property type="component" value="Unassembled WGS sequence"/>
</dbReference>
<dbReference type="GO" id="GO:0003677">
    <property type="term" value="F:DNA binding"/>
    <property type="evidence" value="ECO:0007669"/>
    <property type="project" value="InterPro"/>
</dbReference>
<dbReference type="GO" id="GO:0004016">
    <property type="term" value="F:adenylate cyclase activity"/>
    <property type="evidence" value="ECO:0007669"/>
    <property type="project" value="TreeGrafter"/>
</dbReference>
<dbReference type="GO" id="GO:0005524">
    <property type="term" value="F:ATP binding"/>
    <property type="evidence" value="ECO:0007669"/>
    <property type="project" value="UniProtKB-KW"/>
</dbReference>
<accession>A0A3N1CX28</accession>
<sequence>MSDQLIVGRARELAQLRRAIDRAPGAQPNVVLHGDPGVGKTVLLNEGIAYARRQGMRVIGGSGFESEAQLAFAGLHQLFAPIMEYVDRIEPFHQDVLRRVLGLADGPAPDRLAISVASLAAVAAMAEDGPVLIAVEDAHWVDVPTREVMMFILLRLSRWDLRAIFARRPLTASERVTPGINTIEVGPLPDTEAGELLDLLHPGLPPAVRGRVLDDAAGNPLALAELPAALGTDAATPMEMLPSGTSVRTRLEEGFAGRALTLPDEVRAALLVTALDGDGLENTARPVALTAADVLEIERLGLVTRDSTPSGIRFRHPLVRSAITGTASPDELRTAHTRLADRYRTDPERRIWHLAAAAVEPDETVAAEIEAAARAIGVRGGSGLAVAALGKAADLTPDPADTARRLQLAAEYAGESGQMDLAAGLLDRAKQTGSDPGHVLQGQTTRARILLLRDGDLVAARTILGRLPDDGGSALDRALLTRVTTASYLEDPDCWADLERFLATREPDDGDLVRITSEALRPVLPPVAGQAERLRRAFATLSDQAPPGHVAELCRAATWLDTLHEHRAHLHALIDQESGRGAVTHAASGYWFAAHERFLAGQWDEAETAATSGLDLSIRHGLELLAHDLRLALGWIAAGRGDEETAREYSRTVERWAGPREAGLHLTLSARNLALAALSASDYETAYHYCVQVTPPGDFPGDVAYAPWLVLDLVDAAVHTGRVAEAKAHLRAAEDAGAGKRTARLRLHLAAAHAMTADGPDEAVAHFRTALSLPQIERWPFDHARVRLAFGEHHRRNHQPGDARPELRRAADIFARIGATAWQQRAEQELRAAGVTVAPRQHRPAPAAAATGVPGLTAQQLEVAELAASGLTNKEIGERLYLSPRTVSAHLYRIFPKLGITSRAALRDALATVTDAT</sequence>
<dbReference type="Gene3D" id="3.40.50.300">
    <property type="entry name" value="P-loop containing nucleotide triphosphate hydrolases"/>
    <property type="match status" value="1"/>
</dbReference>
<dbReference type="Pfam" id="PF00196">
    <property type="entry name" value="GerE"/>
    <property type="match status" value="1"/>
</dbReference>
<keyword evidence="2" id="KW-0067">ATP-binding</keyword>
<keyword evidence="1" id="KW-0547">Nucleotide-binding</keyword>
<dbReference type="InterPro" id="IPR011990">
    <property type="entry name" value="TPR-like_helical_dom_sf"/>
</dbReference>
<evidence type="ECO:0000313" key="5">
    <source>
        <dbReference type="Proteomes" id="UP000272400"/>
    </source>
</evidence>
<dbReference type="PANTHER" id="PTHR16305:SF35">
    <property type="entry name" value="TRANSCRIPTIONAL ACTIVATOR DOMAIN"/>
    <property type="match status" value="1"/>
</dbReference>
<dbReference type="InterPro" id="IPR016032">
    <property type="entry name" value="Sig_transdc_resp-reg_C-effctor"/>
</dbReference>
<evidence type="ECO:0000256" key="2">
    <source>
        <dbReference type="ARBA" id="ARBA00022840"/>
    </source>
</evidence>
<dbReference type="InterPro" id="IPR041664">
    <property type="entry name" value="AAA_16"/>
</dbReference>
<dbReference type="PROSITE" id="PS00622">
    <property type="entry name" value="HTH_LUXR_1"/>
    <property type="match status" value="1"/>
</dbReference>
<dbReference type="Gene3D" id="1.25.40.10">
    <property type="entry name" value="Tetratricopeptide repeat domain"/>
    <property type="match status" value="1"/>
</dbReference>
<gene>
    <name evidence="4" type="ORF">EDD29_3410</name>
</gene>